<name>A0A317XJK6_9BASI</name>
<feature type="region of interest" description="Disordered" evidence="1">
    <location>
        <begin position="376"/>
        <end position="419"/>
    </location>
</feature>
<feature type="transmembrane region" description="Helical" evidence="2">
    <location>
        <begin position="147"/>
        <end position="166"/>
    </location>
</feature>
<feature type="compositionally biased region" description="Polar residues" evidence="1">
    <location>
        <begin position="392"/>
        <end position="416"/>
    </location>
</feature>
<gene>
    <name evidence="3" type="ORF">BCV70DRAFT_32130</name>
</gene>
<dbReference type="AlphaFoldDB" id="A0A317XJK6"/>
<protein>
    <submittedName>
        <fullName evidence="3">Uncharacterized protein</fullName>
    </submittedName>
</protein>
<dbReference type="InParanoid" id="A0A317XJK6"/>
<dbReference type="OrthoDB" id="2549021at2759"/>
<feature type="transmembrane region" description="Helical" evidence="2">
    <location>
        <begin position="95"/>
        <end position="117"/>
    </location>
</feature>
<evidence type="ECO:0000256" key="2">
    <source>
        <dbReference type="SAM" id="Phobius"/>
    </source>
</evidence>
<keyword evidence="4" id="KW-1185">Reference proteome</keyword>
<dbReference type="EMBL" id="KZ819198">
    <property type="protein sequence ID" value="PWY98445.1"/>
    <property type="molecule type" value="Genomic_DNA"/>
</dbReference>
<feature type="transmembrane region" description="Helical" evidence="2">
    <location>
        <begin position="173"/>
        <end position="195"/>
    </location>
</feature>
<evidence type="ECO:0000256" key="1">
    <source>
        <dbReference type="SAM" id="MobiDB-lite"/>
    </source>
</evidence>
<dbReference type="Proteomes" id="UP000246740">
    <property type="component" value="Unassembled WGS sequence"/>
</dbReference>
<keyword evidence="2" id="KW-1133">Transmembrane helix</keyword>
<sequence>MAAVPMTVTAIPAFPTHFPSNVSSYLPPAANGPYNEHHGNPDDLIIVSARRINSILPALITASMALGMVVSDWSIHLPWEWRLIRTRKKWKLSHIAYFASRIGGLGYSISALLFSVLGNVAGGPVELGAARWNYADFACKADKRASIFFSVISIAGSSGILLLRCLALWRFNIIAVIGLGLLWLATPALLIVNMVNLSGQSRRNGLSACDPTPPKLHVNAVLSFMPWFFLPIFDSAILILSLIGLRRAYHRRRASPLERMFRKDNIFYYAIVFLCVIPIPIWYVLQGRDGRMMPYLNLYIGLSSILSCRLFINLWKAIGRELALAHTFGSDTQDHYPVDSGRTIDGLVPSQNSNGPTATSDTRVTDSILAVVPATGSTEAQTPSTLDEKSELQLTETQAYASSTSPAASKEASANESRYRRVVPDWADVDPDLALSLNGDFYTDTRSSTFDYRSRGMHTTPF</sequence>
<feature type="compositionally biased region" description="Polar residues" evidence="1">
    <location>
        <begin position="349"/>
        <end position="362"/>
    </location>
</feature>
<feature type="transmembrane region" description="Helical" evidence="2">
    <location>
        <begin position="266"/>
        <end position="285"/>
    </location>
</feature>
<evidence type="ECO:0000313" key="4">
    <source>
        <dbReference type="Proteomes" id="UP000246740"/>
    </source>
</evidence>
<feature type="compositionally biased region" description="Polar residues" evidence="1">
    <location>
        <begin position="376"/>
        <end position="385"/>
    </location>
</feature>
<reference evidence="3 4" key="1">
    <citation type="journal article" date="2018" name="Mol. Biol. Evol.">
        <title>Broad Genomic Sampling Reveals a Smut Pathogenic Ancestry of the Fungal Clade Ustilaginomycotina.</title>
        <authorList>
            <person name="Kijpornyongpan T."/>
            <person name="Mondo S.J."/>
            <person name="Barry K."/>
            <person name="Sandor L."/>
            <person name="Lee J."/>
            <person name="Lipzen A."/>
            <person name="Pangilinan J."/>
            <person name="LaButti K."/>
            <person name="Hainaut M."/>
            <person name="Henrissat B."/>
            <person name="Grigoriev I.V."/>
            <person name="Spatafora J.W."/>
            <person name="Aime M.C."/>
        </authorList>
    </citation>
    <scope>NUCLEOTIDE SEQUENCE [LARGE SCALE GENOMIC DNA]</scope>
    <source>
        <strain evidence="3 4">MCA 3645</strain>
    </source>
</reference>
<feature type="transmembrane region" description="Helical" evidence="2">
    <location>
        <begin position="224"/>
        <end position="245"/>
    </location>
</feature>
<proteinExistence type="predicted"/>
<feature type="transmembrane region" description="Helical" evidence="2">
    <location>
        <begin position="297"/>
        <end position="315"/>
    </location>
</feature>
<accession>A0A317XJK6</accession>
<keyword evidence="2" id="KW-0812">Transmembrane</keyword>
<organism evidence="3 4">
    <name type="scientific">Testicularia cyperi</name>
    <dbReference type="NCBI Taxonomy" id="1882483"/>
    <lineage>
        <taxon>Eukaryota</taxon>
        <taxon>Fungi</taxon>
        <taxon>Dikarya</taxon>
        <taxon>Basidiomycota</taxon>
        <taxon>Ustilaginomycotina</taxon>
        <taxon>Ustilaginomycetes</taxon>
        <taxon>Ustilaginales</taxon>
        <taxon>Anthracoideaceae</taxon>
        <taxon>Testicularia</taxon>
    </lineage>
</organism>
<feature type="region of interest" description="Disordered" evidence="1">
    <location>
        <begin position="339"/>
        <end position="362"/>
    </location>
</feature>
<evidence type="ECO:0000313" key="3">
    <source>
        <dbReference type="EMBL" id="PWY98445.1"/>
    </source>
</evidence>
<keyword evidence="2" id="KW-0472">Membrane</keyword>